<reference evidence="2" key="1">
    <citation type="journal article" date="2023" name="Mol. Phylogenet. Evol.">
        <title>Genome-scale phylogeny and comparative genomics of the fungal order Sordariales.</title>
        <authorList>
            <person name="Hensen N."/>
            <person name="Bonometti L."/>
            <person name="Westerberg I."/>
            <person name="Brannstrom I.O."/>
            <person name="Guillou S."/>
            <person name="Cros-Aarteil S."/>
            <person name="Calhoun S."/>
            <person name="Haridas S."/>
            <person name="Kuo A."/>
            <person name="Mondo S."/>
            <person name="Pangilinan J."/>
            <person name="Riley R."/>
            <person name="LaButti K."/>
            <person name="Andreopoulos B."/>
            <person name="Lipzen A."/>
            <person name="Chen C."/>
            <person name="Yan M."/>
            <person name="Daum C."/>
            <person name="Ng V."/>
            <person name="Clum A."/>
            <person name="Steindorff A."/>
            <person name="Ohm R.A."/>
            <person name="Martin F."/>
            <person name="Silar P."/>
            <person name="Natvig D.O."/>
            <person name="Lalanne C."/>
            <person name="Gautier V."/>
            <person name="Ament-Velasquez S.L."/>
            <person name="Kruys A."/>
            <person name="Hutchinson M.I."/>
            <person name="Powell A.J."/>
            <person name="Barry K."/>
            <person name="Miller A.N."/>
            <person name="Grigoriev I.V."/>
            <person name="Debuchy R."/>
            <person name="Gladieux P."/>
            <person name="Hiltunen Thoren M."/>
            <person name="Johannesson H."/>
        </authorList>
    </citation>
    <scope>NUCLEOTIDE SEQUENCE</scope>
    <source>
        <strain evidence="2">CBS 118394</strain>
    </source>
</reference>
<name>A0AAE0LYZ4_9PEZI</name>
<gene>
    <name evidence="2" type="ORF">B0H66DRAFT_570021</name>
</gene>
<organism evidence="2 3">
    <name type="scientific">Apodospora peruviana</name>
    <dbReference type="NCBI Taxonomy" id="516989"/>
    <lineage>
        <taxon>Eukaryota</taxon>
        <taxon>Fungi</taxon>
        <taxon>Dikarya</taxon>
        <taxon>Ascomycota</taxon>
        <taxon>Pezizomycotina</taxon>
        <taxon>Sordariomycetes</taxon>
        <taxon>Sordariomycetidae</taxon>
        <taxon>Sordariales</taxon>
        <taxon>Lasiosphaeriaceae</taxon>
        <taxon>Apodospora</taxon>
    </lineage>
</organism>
<comment type="caution">
    <text evidence="2">The sequence shown here is derived from an EMBL/GenBank/DDBJ whole genome shotgun (WGS) entry which is preliminary data.</text>
</comment>
<dbReference type="AlphaFoldDB" id="A0AAE0LYZ4"/>
<accession>A0AAE0LYZ4</accession>
<sequence length="263" mass="30532">MANSWEGPSCGSTVCYEPDPMRPRMKSRGLQWDDVDAIRENVAKYRFNHWGFVIFRCNYKSQSKWDQFIGLAKQEAQEYFAQHRWGDLSDKLTWTIIEDAITLEGASLATTAQLFVDWVEGPGGQQDREGSIFDTNAYDDFKDTKVYNYGARYNFYLHADEESVESVVDDAKAGRADGYFCTLVRADMALSAEQDRLEGVCYPEEGPEEGEEEDEEERKFEEERELLDVRKRVHIDQLIFMYGHVLDSNRWYNIPVKYGVVEI</sequence>
<evidence type="ECO:0000313" key="2">
    <source>
        <dbReference type="EMBL" id="KAK3312079.1"/>
    </source>
</evidence>
<reference evidence="2" key="2">
    <citation type="submission" date="2023-06" db="EMBL/GenBank/DDBJ databases">
        <authorList>
            <consortium name="Lawrence Berkeley National Laboratory"/>
            <person name="Haridas S."/>
            <person name="Hensen N."/>
            <person name="Bonometti L."/>
            <person name="Westerberg I."/>
            <person name="Brannstrom I.O."/>
            <person name="Guillou S."/>
            <person name="Cros-Aarteil S."/>
            <person name="Calhoun S."/>
            <person name="Kuo A."/>
            <person name="Mondo S."/>
            <person name="Pangilinan J."/>
            <person name="Riley R."/>
            <person name="Labutti K."/>
            <person name="Andreopoulos B."/>
            <person name="Lipzen A."/>
            <person name="Chen C."/>
            <person name="Yanf M."/>
            <person name="Daum C."/>
            <person name="Ng V."/>
            <person name="Clum A."/>
            <person name="Steindorff A."/>
            <person name="Ohm R."/>
            <person name="Martin F."/>
            <person name="Silar P."/>
            <person name="Natvig D."/>
            <person name="Lalanne C."/>
            <person name="Gautier V."/>
            <person name="Ament-Velasquez S.L."/>
            <person name="Kruys A."/>
            <person name="Hutchinson M.I."/>
            <person name="Powell A.J."/>
            <person name="Barry K."/>
            <person name="Miller A.N."/>
            <person name="Grigoriev I.V."/>
            <person name="Debuchy R."/>
            <person name="Gladieux P."/>
            <person name="Thoren M.H."/>
            <person name="Johannesson H."/>
        </authorList>
    </citation>
    <scope>NUCLEOTIDE SEQUENCE</scope>
    <source>
        <strain evidence="2">CBS 118394</strain>
    </source>
</reference>
<protein>
    <submittedName>
        <fullName evidence="2">Uncharacterized protein</fullName>
    </submittedName>
</protein>
<dbReference type="Proteomes" id="UP001283341">
    <property type="component" value="Unassembled WGS sequence"/>
</dbReference>
<keyword evidence="3" id="KW-1185">Reference proteome</keyword>
<dbReference type="EMBL" id="JAUEDM010000009">
    <property type="protein sequence ID" value="KAK3312079.1"/>
    <property type="molecule type" value="Genomic_DNA"/>
</dbReference>
<evidence type="ECO:0000313" key="3">
    <source>
        <dbReference type="Proteomes" id="UP001283341"/>
    </source>
</evidence>
<feature type="region of interest" description="Disordered" evidence="1">
    <location>
        <begin position="200"/>
        <end position="221"/>
    </location>
</feature>
<feature type="compositionally biased region" description="Acidic residues" evidence="1">
    <location>
        <begin position="205"/>
        <end position="216"/>
    </location>
</feature>
<evidence type="ECO:0000256" key="1">
    <source>
        <dbReference type="SAM" id="MobiDB-lite"/>
    </source>
</evidence>
<proteinExistence type="predicted"/>